<reference evidence="6 7" key="1">
    <citation type="submission" date="2010-05" db="EMBL/GenBank/DDBJ databases">
        <title>The Genome Sequence of Thecamonas trahens ATCC 50062.</title>
        <authorList>
            <consortium name="The Broad Institute Genome Sequencing Platform"/>
            <person name="Russ C."/>
            <person name="Cuomo C."/>
            <person name="Shea T."/>
            <person name="Young S.K."/>
            <person name="Zeng Q."/>
            <person name="Koehrsen M."/>
            <person name="Haas B."/>
            <person name="Borodovsky M."/>
            <person name="Guigo R."/>
            <person name="Alvarado L."/>
            <person name="Berlin A."/>
            <person name="Bochicchio J."/>
            <person name="Borenstein D."/>
            <person name="Chapman S."/>
            <person name="Chen Z."/>
            <person name="Freedman E."/>
            <person name="Gellesch M."/>
            <person name="Goldberg J."/>
            <person name="Griggs A."/>
            <person name="Gujja S."/>
            <person name="Heilman E."/>
            <person name="Heiman D."/>
            <person name="Hepburn T."/>
            <person name="Howarth C."/>
            <person name="Jen D."/>
            <person name="Larson L."/>
            <person name="Mehta T."/>
            <person name="Park D."/>
            <person name="Pearson M."/>
            <person name="Roberts A."/>
            <person name="Saif S."/>
            <person name="Shenoy N."/>
            <person name="Sisk P."/>
            <person name="Stolte C."/>
            <person name="Sykes S."/>
            <person name="Thomson T."/>
            <person name="Walk T."/>
            <person name="White J."/>
            <person name="Yandava C."/>
            <person name="Burger G."/>
            <person name="Gray M.W."/>
            <person name="Holland P.W.H."/>
            <person name="King N."/>
            <person name="Lang F.B.F."/>
            <person name="Roger A.J."/>
            <person name="Ruiz-Trillo I."/>
            <person name="Lander E."/>
            <person name="Nusbaum C."/>
        </authorList>
    </citation>
    <scope>NUCLEOTIDE SEQUENCE [LARGE SCALE GENOMIC DNA]</scope>
    <source>
        <strain evidence="6 7">ATCC 50062</strain>
    </source>
</reference>
<comment type="similarity">
    <text evidence="1">Belongs to the methyltransferase superfamily.</text>
</comment>
<evidence type="ECO:0000313" key="6">
    <source>
        <dbReference type="EMBL" id="KNC54204.1"/>
    </source>
</evidence>
<evidence type="ECO:0000256" key="3">
    <source>
        <dbReference type="ARBA" id="ARBA00022679"/>
    </source>
</evidence>
<dbReference type="SUPFAM" id="SSF53335">
    <property type="entry name" value="S-adenosyl-L-methionine-dependent methyltransferases"/>
    <property type="match status" value="1"/>
</dbReference>
<feature type="region of interest" description="Disordered" evidence="4">
    <location>
        <begin position="217"/>
        <end position="269"/>
    </location>
</feature>
<name>A0A0L0DPH2_THETB</name>
<dbReference type="GeneID" id="25568330"/>
<keyword evidence="2" id="KW-0489">Methyltransferase</keyword>
<accession>A0A0L0DPH2</accession>
<keyword evidence="7" id="KW-1185">Reference proteome</keyword>
<feature type="compositionally biased region" description="Low complexity" evidence="4">
    <location>
        <begin position="245"/>
        <end position="269"/>
    </location>
</feature>
<gene>
    <name evidence="6" type="ORF">AMSG_09994</name>
</gene>
<evidence type="ECO:0000256" key="1">
    <source>
        <dbReference type="ARBA" id="ARBA00008361"/>
    </source>
</evidence>
<dbReference type="Gene3D" id="3.40.50.150">
    <property type="entry name" value="Vaccinia Virus protein VP39"/>
    <property type="match status" value="1"/>
</dbReference>
<evidence type="ECO:0000259" key="5">
    <source>
        <dbReference type="Pfam" id="PF13847"/>
    </source>
</evidence>
<dbReference type="CDD" id="cd02440">
    <property type="entry name" value="AdoMet_MTases"/>
    <property type="match status" value="1"/>
</dbReference>
<dbReference type="PANTHER" id="PTHR12176">
    <property type="entry name" value="SAM-DEPENDENT METHYLTRANSFERASE SUPERFAMILY PROTEIN"/>
    <property type="match status" value="1"/>
</dbReference>
<dbReference type="Proteomes" id="UP000054408">
    <property type="component" value="Unassembled WGS sequence"/>
</dbReference>
<protein>
    <recommendedName>
        <fullName evidence="5">Methyltransferase domain-containing protein</fullName>
    </recommendedName>
</protein>
<keyword evidence="3" id="KW-0808">Transferase</keyword>
<dbReference type="GO" id="GO:0008168">
    <property type="term" value="F:methyltransferase activity"/>
    <property type="evidence" value="ECO:0007669"/>
    <property type="project" value="UniProtKB-KW"/>
</dbReference>
<dbReference type="GO" id="GO:0032259">
    <property type="term" value="P:methylation"/>
    <property type="evidence" value="ECO:0007669"/>
    <property type="project" value="UniProtKB-KW"/>
</dbReference>
<dbReference type="OrthoDB" id="411785at2759"/>
<dbReference type="InterPro" id="IPR051419">
    <property type="entry name" value="Lys/N-term_MeTrsfase_sf"/>
</dbReference>
<dbReference type="AlphaFoldDB" id="A0A0L0DPH2"/>
<dbReference type="PANTHER" id="PTHR12176:SF79">
    <property type="entry name" value="METHYLTRANSFERASE TYPE 11 DOMAIN-CONTAINING PROTEIN"/>
    <property type="match status" value="1"/>
</dbReference>
<evidence type="ECO:0000256" key="4">
    <source>
        <dbReference type="SAM" id="MobiDB-lite"/>
    </source>
</evidence>
<dbReference type="OMA" id="VRMPHLS"/>
<organism evidence="6 7">
    <name type="scientific">Thecamonas trahens ATCC 50062</name>
    <dbReference type="NCBI Taxonomy" id="461836"/>
    <lineage>
        <taxon>Eukaryota</taxon>
        <taxon>Apusozoa</taxon>
        <taxon>Apusomonadida</taxon>
        <taxon>Apusomonadidae</taxon>
        <taxon>Thecamonas</taxon>
    </lineage>
</organism>
<dbReference type="InterPro" id="IPR029063">
    <property type="entry name" value="SAM-dependent_MTases_sf"/>
</dbReference>
<evidence type="ECO:0000313" key="7">
    <source>
        <dbReference type="Proteomes" id="UP000054408"/>
    </source>
</evidence>
<evidence type="ECO:0000256" key="2">
    <source>
        <dbReference type="ARBA" id="ARBA00022603"/>
    </source>
</evidence>
<feature type="compositionally biased region" description="Low complexity" evidence="4">
    <location>
        <begin position="222"/>
        <end position="235"/>
    </location>
</feature>
<proteinExistence type="inferred from homology"/>
<feature type="domain" description="Methyltransferase" evidence="5">
    <location>
        <begin position="41"/>
        <end position="151"/>
    </location>
</feature>
<dbReference type="STRING" id="461836.A0A0L0DPH2"/>
<sequence length="269" mass="28333">MAQYAQAEYWEKRYGEDKEAFEWYGGYEAVARVFLAQVVPSTRVLDVGCGTSQVLVELAKAGYSHLVGIDAAESAISAAKALAGDLPQMSFQTADASALPFDDGFFGAVLDKGTLDTTLAGPNATARARAMVAEARRVLKDGGIYIVVSMAPETVRLPLFNEFKWRVSLKNVPKVGATSPLAKYTIRRYSSNAADPFSFADSIGSISDRAPSVTSLSEFADSSGSGRRISGASSSHHLRHVNVCSSSSSTSSPSSSSSASDSSAESDAS</sequence>
<dbReference type="EMBL" id="GL349487">
    <property type="protein sequence ID" value="KNC54204.1"/>
    <property type="molecule type" value="Genomic_DNA"/>
</dbReference>
<dbReference type="Pfam" id="PF13847">
    <property type="entry name" value="Methyltransf_31"/>
    <property type="match status" value="1"/>
</dbReference>
<dbReference type="RefSeq" id="XP_013753844.1">
    <property type="nucleotide sequence ID" value="XM_013898390.1"/>
</dbReference>
<dbReference type="InterPro" id="IPR025714">
    <property type="entry name" value="Methyltranfer_dom"/>
</dbReference>
<dbReference type="eggNOG" id="KOG2352">
    <property type="taxonomic scope" value="Eukaryota"/>
</dbReference>